<dbReference type="Pfam" id="PF02824">
    <property type="entry name" value="TGS"/>
    <property type="match status" value="1"/>
</dbReference>
<dbReference type="FunFam" id="3.10.20.30:FF:000002">
    <property type="entry name" value="GTP pyrophosphokinase (RelA/SpoT)"/>
    <property type="match status" value="1"/>
</dbReference>
<comment type="similarity">
    <text evidence="1">Belongs to the RelA/SpoT family.</text>
</comment>
<sequence>MSVPRSEIKPGFQFIEEAAYEFCRHASEPVIKGSDRLMRTSGNLQITDEDSVKIADALYIGYFLHRNAPVEKKRIRASGEEYMVHPIGVAQILAEEGVDDPKILQAALLHDVLEDTIKVDEPDLVAQIQQRENLIRGFFGEEVLKHVQTDTKVMGGSEADTLEKIIFALDKSQDPPGVLLKLADRLHNMRTITALKPEKQRKNAEETLRVHAPLARLVSMRAWSDELFARSAKVLWPRQTDEALKLRAAFTADDRAKKRMQALGDIFTHNDLFAGIRLESDELPLSSILRVSGKTARVKEPSRLPVRIICESEAQFKHVLDWFNSYKESPVDLFRAGRTEFAFRLDDAEFNVALYSPDGYLHKQTCLADLCRTSVLAADVSGQRRLYIDEKLERPRLFLTQATQKGRLSEYISRLIAEGMQSPFLKVRTLKGDEIAMPGGATALDFAYEIHTDIGNRAKTAKINGKVRPLGTPLHDGDTVEIMHNKNRWTVEVGALDRVAADFTRRHIREALRMVRRLYENINSDVRQQFEKEFTKFGFDLDKLIERLASVPRNGRTDALVGEMQDLYNRIIPYISSKFSSEDRRFGMTANEFVRYARRVRSDAMERGRRLLLDMYQEIYGNLPISDLGEAWKDTDKLLAKYHDFDNFIYECGLSAVDEKVMLGYVGKIQGVEKENFFFATGPVNDRPGLLNMLTATMARHGVKIVTIQNIRNSPDTPPGKVKIEMHMQPSIYLIIDEKRAAIRRELTEGLSPFNPPEEALVIRRGRRVLTEDGDSNGK</sequence>
<dbReference type="SMART" id="SM00471">
    <property type="entry name" value="HDc"/>
    <property type="match status" value="1"/>
</dbReference>
<dbReference type="InterPro" id="IPR003607">
    <property type="entry name" value="HD/PDEase_dom"/>
</dbReference>
<dbReference type="STRING" id="1805209.AUJ73_04500"/>
<dbReference type="InterPro" id="IPR012676">
    <property type="entry name" value="TGS-like"/>
</dbReference>
<evidence type="ECO:0000256" key="1">
    <source>
        <dbReference type="ARBA" id="ARBA00007476"/>
    </source>
</evidence>
<dbReference type="CDD" id="cd00077">
    <property type="entry name" value="HDc"/>
    <property type="match status" value="1"/>
</dbReference>
<dbReference type="Gene3D" id="3.10.20.30">
    <property type="match status" value="1"/>
</dbReference>
<dbReference type="Gene3D" id="1.10.3210.10">
    <property type="entry name" value="Hypothetical protein af1432"/>
    <property type="match status" value="1"/>
</dbReference>
<proteinExistence type="inferred from homology"/>
<dbReference type="InterPro" id="IPR012675">
    <property type="entry name" value="Beta-grasp_dom_sf"/>
</dbReference>
<dbReference type="Pfam" id="PF13328">
    <property type="entry name" value="HD_4"/>
    <property type="match status" value="1"/>
</dbReference>
<dbReference type="PROSITE" id="PS51880">
    <property type="entry name" value="TGS"/>
    <property type="match status" value="1"/>
</dbReference>
<dbReference type="SUPFAM" id="SSF81271">
    <property type="entry name" value="TGS-like"/>
    <property type="match status" value="1"/>
</dbReference>
<protein>
    <recommendedName>
        <fullName evidence="2">TGS domain-containing protein</fullName>
    </recommendedName>
</protein>
<gene>
    <name evidence="3" type="ORF">AUJ73_04500</name>
</gene>
<dbReference type="PANTHER" id="PTHR21262:SF31">
    <property type="entry name" value="GTP PYROPHOSPHOKINASE"/>
    <property type="match status" value="1"/>
</dbReference>
<feature type="domain" description="TGS" evidence="2">
    <location>
        <begin position="419"/>
        <end position="484"/>
    </location>
</feature>
<evidence type="ECO:0000259" key="2">
    <source>
        <dbReference type="PROSITE" id="PS51880"/>
    </source>
</evidence>
<reference evidence="3 4" key="1">
    <citation type="journal article" date="2016" name="Environ. Microbiol.">
        <title>Genomic resolution of a cold subsurface aquifer community provides metabolic insights for novel microbes adapted to high CO concentrations.</title>
        <authorList>
            <person name="Probst A.J."/>
            <person name="Castelle C.J."/>
            <person name="Singh A."/>
            <person name="Brown C.T."/>
            <person name="Anantharaman K."/>
            <person name="Sharon I."/>
            <person name="Hug L.A."/>
            <person name="Burstein D."/>
            <person name="Emerson J.B."/>
            <person name="Thomas B.C."/>
            <person name="Banfield J.F."/>
        </authorList>
    </citation>
    <scope>NUCLEOTIDE SEQUENCE [LARGE SCALE GENOMIC DNA]</scope>
    <source>
        <strain evidence="3">CG1_02_37_22</strain>
    </source>
</reference>
<dbReference type="EMBL" id="MNUY01000071">
    <property type="protein sequence ID" value="OIO13011.1"/>
    <property type="molecule type" value="Genomic_DNA"/>
</dbReference>
<organism evidence="3 4">
    <name type="scientific">Candidatus Gottesmanbacteria bacterium CG1_02_37_22</name>
    <dbReference type="NCBI Taxonomy" id="1805209"/>
    <lineage>
        <taxon>Bacteria</taxon>
        <taxon>Candidatus Gottesmaniibacteriota</taxon>
    </lineage>
</organism>
<dbReference type="Proteomes" id="UP000183120">
    <property type="component" value="Unassembled WGS sequence"/>
</dbReference>
<accession>A0A1J4TPT1</accession>
<dbReference type="PANTHER" id="PTHR21262">
    <property type="entry name" value="GUANOSINE-3',5'-BIS DIPHOSPHATE 3'-PYROPHOSPHOHYDROLASE"/>
    <property type="match status" value="1"/>
</dbReference>
<comment type="caution">
    <text evidence="3">The sequence shown here is derived from an EMBL/GenBank/DDBJ whole genome shotgun (WGS) entry which is preliminary data.</text>
</comment>
<evidence type="ECO:0000313" key="4">
    <source>
        <dbReference type="Proteomes" id="UP000183120"/>
    </source>
</evidence>
<dbReference type="InterPro" id="IPR004095">
    <property type="entry name" value="TGS"/>
</dbReference>
<dbReference type="AlphaFoldDB" id="A0A1J4TPT1"/>
<name>A0A1J4TPT1_9BACT</name>
<evidence type="ECO:0000313" key="3">
    <source>
        <dbReference type="EMBL" id="OIO13011.1"/>
    </source>
</evidence>
<dbReference type="SUPFAM" id="SSF109604">
    <property type="entry name" value="HD-domain/PDEase-like"/>
    <property type="match status" value="1"/>
</dbReference>
<dbReference type="GO" id="GO:0005886">
    <property type="term" value="C:plasma membrane"/>
    <property type="evidence" value="ECO:0007669"/>
    <property type="project" value="TreeGrafter"/>
</dbReference>